<keyword evidence="1" id="KW-0812">Transmembrane</keyword>
<feature type="transmembrane region" description="Helical" evidence="1">
    <location>
        <begin position="40"/>
        <end position="58"/>
    </location>
</feature>
<dbReference type="Pfam" id="PF13975">
    <property type="entry name" value="gag-asp_proteas"/>
    <property type="match status" value="1"/>
</dbReference>
<dbReference type="STRING" id="1123501.Wenmar_03801"/>
<keyword evidence="1" id="KW-0472">Membrane</keyword>
<dbReference type="AlphaFoldDB" id="A0A0D0Q590"/>
<dbReference type="EMBL" id="AONG01000021">
    <property type="protein sequence ID" value="KIQ67672.1"/>
    <property type="molecule type" value="Genomic_DNA"/>
</dbReference>
<gene>
    <name evidence="2" type="ORF">Wenmar_03801</name>
</gene>
<dbReference type="SUPFAM" id="SSF50630">
    <property type="entry name" value="Acid proteases"/>
    <property type="match status" value="1"/>
</dbReference>
<feature type="transmembrane region" description="Helical" evidence="1">
    <location>
        <begin position="12"/>
        <end position="28"/>
    </location>
</feature>
<dbReference type="InterPro" id="IPR011969">
    <property type="entry name" value="Clan_AA_Asp_peptidase_C"/>
</dbReference>
<dbReference type="eggNOG" id="COG3577">
    <property type="taxonomic scope" value="Bacteria"/>
</dbReference>
<keyword evidence="1" id="KW-1133">Transmembrane helix</keyword>
<dbReference type="InterPro" id="IPR034122">
    <property type="entry name" value="Retropepsin-like_bacterial"/>
</dbReference>
<accession>A0A0D0Q590</accession>
<dbReference type="NCBIfam" id="TIGR02281">
    <property type="entry name" value="clan_AA_DTGA"/>
    <property type="match status" value="1"/>
</dbReference>
<proteinExistence type="predicted"/>
<keyword evidence="2" id="KW-0645">Protease</keyword>
<evidence type="ECO:0000256" key="1">
    <source>
        <dbReference type="SAM" id="Phobius"/>
    </source>
</evidence>
<reference evidence="2 3" key="1">
    <citation type="submission" date="2013-01" db="EMBL/GenBank/DDBJ databases">
        <authorList>
            <person name="Fiebig A."/>
            <person name="Goeker M."/>
            <person name="Klenk H.-P.P."/>
        </authorList>
    </citation>
    <scope>NUCLEOTIDE SEQUENCE [LARGE SCALE GENOMIC DNA]</scope>
    <source>
        <strain evidence="2 3">DSM 24838</strain>
    </source>
</reference>
<keyword evidence="3" id="KW-1185">Reference proteome</keyword>
<keyword evidence="2" id="KW-0378">Hydrolase</keyword>
<dbReference type="InterPro" id="IPR001969">
    <property type="entry name" value="Aspartic_peptidase_AS"/>
</dbReference>
<evidence type="ECO:0000313" key="2">
    <source>
        <dbReference type="EMBL" id="KIQ67672.1"/>
    </source>
</evidence>
<dbReference type="Proteomes" id="UP000035100">
    <property type="component" value="Unassembled WGS sequence"/>
</dbReference>
<sequence length="195" mass="20637">MSGMTGNDIAQVLYLGLLGAAIAGYYFASHRGNLGPTLRALMLWALIFVGVIAAYGMWSDIRGTVAPGQQLLADGRIEAPLGRDGHYHLTADVNGVPVKFVVDTGASEIVLSREDAARVGLDPATLDYWGAAQTANGMVRTAPVQLDEIRLGPIVDDGVAAVVNDGNLDFSLLGMGYLNRFAHIEISGGRLILTR</sequence>
<comment type="caution">
    <text evidence="2">The sequence shown here is derived from an EMBL/GenBank/DDBJ whole genome shotgun (WGS) entry which is preliminary data.</text>
</comment>
<dbReference type="InterPro" id="IPR021109">
    <property type="entry name" value="Peptidase_aspartic_dom_sf"/>
</dbReference>
<dbReference type="PROSITE" id="PS00141">
    <property type="entry name" value="ASP_PROTEASE"/>
    <property type="match status" value="1"/>
</dbReference>
<dbReference type="CDD" id="cd05483">
    <property type="entry name" value="retropepsin_like_bacteria"/>
    <property type="match status" value="1"/>
</dbReference>
<dbReference type="PATRIC" id="fig|1123501.6.peg.3930"/>
<organism evidence="2 3">
    <name type="scientific">Wenxinia marina DSM 24838</name>
    <dbReference type="NCBI Taxonomy" id="1123501"/>
    <lineage>
        <taxon>Bacteria</taxon>
        <taxon>Pseudomonadati</taxon>
        <taxon>Pseudomonadota</taxon>
        <taxon>Alphaproteobacteria</taxon>
        <taxon>Rhodobacterales</taxon>
        <taxon>Roseobacteraceae</taxon>
        <taxon>Wenxinia</taxon>
    </lineage>
</organism>
<dbReference type="GO" id="GO:0006508">
    <property type="term" value="P:proteolysis"/>
    <property type="evidence" value="ECO:0007669"/>
    <property type="project" value="UniProtKB-KW"/>
</dbReference>
<name>A0A0D0Q590_9RHOB</name>
<protein>
    <submittedName>
        <fullName evidence="2">Clan AA aspartic protease family</fullName>
    </submittedName>
</protein>
<evidence type="ECO:0000313" key="3">
    <source>
        <dbReference type="Proteomes" id="UP000035100"/>
    </source>
</evidence>
<dbReference type="Gene3D" id="2.40.70.10">
    <property type="entry name" value="Acid Proteases"/>
    <property type="match status" value="1"/>
</dbReference>
<dbReference type="GO" id="GO:0004190">
    <property type="term" value="F:aspartic-type endopeptidase activity"/>
    <property type="evidence" value="ECO:0007669"/>
    <property type="project" value="InterPro"/>
</dbReference>